<feature type="region of interest" description="Disordered" evidence="6">
    <location>
        <begin position="677"/>
        <end position="786"/>
    </location>
</feature>
<feature type="compositionally biased region" description="Basic and acidic residues" evidence="6">
    <location>
        <begin position="732"/>
        <end position="743"/>
    </location>
</feature>
<dbReference type="GO" id="GO:0004673">
    <property type="term" value="F:protein histidine kinase activity"/>
    <property type="evidence" value="ECO:0007669"/>
    <property type="project" value="UniProtKB-EC"/>
</dbReference>
<keyword evidence="10" id="KW-1185">Reference proteome</keyword>
<dbReference type="SMART" id="SM00387">
    <property type="entry name" value="HATPase_c"/>
    <property type="match status" value="1"/>
</dbReference>
<evidence type="ECO:0000256" key="7">
    <source>
        <dbReference type="SAM" id="Phobius"/>
    </source>
</evidence>
<reference evidence="9 10" key="1">
    <citation type="submission" date="2018-03" db="EMBL/GenBank/DDBJ databases">
        <title>Genomic Encyclopedia of Archaeal and Bacterial Type Strains, Phase II (KMG-II): from individual species to whole genera.</title>
        <authorList>
            <person name="Goeker M."/>
        </authorList>
    </citation>
    <scope>NUCLEOTIDE SEQUENCE [LARGE SCALE GENOMIC DNA]</scope>
    <source>
        <strain evidence="9 10">DSM 43146</strain>
    </source>
</reference>
<accession>A0A2T0JLY5</accession>
<dbReference type="InterPro" id="IPR003594">
    <property type="entry name" value="HATPase_dom"/>
</dbReference>
<evidence type="ECO:0000256" key="5">
    <source>
        <dbReference type="ARBA" id="ARBA00022777"/>
    </source>
</evidence>
<dbReference type="InterPro" id="IPR013587">
    <property type="entry name" value="Nitrate/nitrite_sensing"/>
</dbReference>
<keyword evidence="5 9" id="KW-0418">Kinase</keyword>
<dbReference type="AlphaFoldDB" id="A0A2T0JLY5"/>
<dbReference type="Gene3D" id="3.30.565.10">
    <property type="entry name" value="Histidine kinase-like ATPase, C-terminal domain"/>
    <property type="match status" value="1"/>
</dbReference>
<dbReference type="InterPro" id="IPR050428">
    <property type="entry name" value="TCS_sensor_his_kinase"/>
</dbReference>
<keyword evidence="7" id="KW-0812">Transmembrane</keyword>
<organism evidence="9 10">
    <name type="scientific">Actinoplanes italicus</name>
    <dbReference type="NCBI Taxonomy" id="113567"/>
    <lineage>
        <taxon>Bacteria</taxon>
        <taxon>Bacillati</taxon>
        <taxon>Actinomycetota</taxon>
        <taxon>Actinomycetes</taxon>
        <taxon>Micromonosporales</taxon>
        <taxon>Micromonosporaceae</taxon>
        <taxon>Actinoplanes</taxon>
    </lineage>
</organism>
<dbReference type="OrthoDB" id="4349881at2"/>
<dbReference type="EC" id="2.7.13.3" evidence="2"/>
<dbReference type="RefSeq" id="WP_106330838.1">
    <property type="nucleotide sequence ID" value="NZ_BOMO01000181.1"/>
</dbReference>
<keyword evidence="3" id="KW-0597">Phosphoprotein</keyword>
<keyword evidence="4" id="KW-0808">Transferase</keyword>
<protein>
    <recommendedName>
        <fullName evidence="2">histidine kinase</fullName>
        <ecNumber evidence="2">2.7.13.3</ecNumber>
    </recommendedName>
</protein>
<comment type="catalytic activity">
    <reaction evidence="1">
        <text>ATP + protein L-histidine = ADP + protein N-phospho-L-histidine.</text>
        <dbReference type="EC" id="2.7.13.3"/>
    </reaction>
</comment>
<feature type="domain" description="Histidine kinase/HSP90-like ATPase" evidence="8">
    <location>
        <begin position="507"/>
        <end position="620"/>
    </location>
</feature>
<proteinExistence type="predicted"/>
<keyword evidence="7" id="KW-1133">Transmembrane helix</keyword>
<dbReference type="InterPro" id="IPR036890">
    <property type="entry name" value="HATPase_C_sf"/>
</dbReference>
<dbReference type="PANTHER" id="PTHR45436:SF5">
    <property type="entry name" value="SENSOR HISTIDINE KINASE TRCS"/>
    <property type="match status" value="1"/>
</dbReference>
<evidence type="ECO:0000256" key="3">
    <source>
        <dbReference type="ARBA" id="ARBA00022553"/>
    </source>
</evidence>
<evidence type="ECO:0000256" key="1">
    <source>
        <dbReference type="ARBA" id="ARBA00000085"/>
    </source>
</evidence>
<dbReference type="Pfam" id="PF08376">
    <property type="entry name" value="NIT"/>
    <property type="match status" value="1"/>
</dbReference>
<dbReference type="Proteomes" id="UP000239415">
    <property type="component" value="Unassembled WGS sequence"/>
</dbReference>
<sequence length="786" mass="84237">MVPSVVALLLWFTASGYLVFQGFYNRTVAITVRDVSIPAVTALSSIQQERRLSIAFLARPTGDLKPLLDQRQLTDRELKKLRAVADDSLAAAPGSIQQRWRTLAGYLDQLPDTRSGVDAQSTTGEQTSLFYNDLLDAATNLFDDQARIVPDAVAAQGGITATELFRASDLMSRAASTMDGAFAANALGRPEYLEFVRLASAYRYQLEVSRSQMEPKVRERLQAIEASGEWQALQAAENAIIAAGAWRKGTPAALADARRQWAQLTGTAAAQLSELTIDEADQVSARTLRTGNNQLLTALAGSLVALLVAVGAILWALRQSAVLVDRALSVRLSRLGDDAEKLIDERLPAVMGRLRGREPVDLAVEFAQEDYGSDEIGQVAGVLNRSVRAAAEAAVDEAKARAAGTAMLMGVARRPQRPLQRGLKVIEDLQRQIGDEKMLSHLFDIHHQLNQTRRFLENLVILAGGQIGRRFSKPMPLRRVLLASFAEAHNYQRISLRSAVDTNLVGYAVAEVIHLLAELLDNALAFSSPSTTVWVTAVKVNHGVAIEIEDAGVGMNADAVERANALLAAAPTPEVVELKDGAQIGLYVVAELAKREGVQVNLRSSAYGGLLAIVLLPERLLVAGDRTPDAGGQQVITATAAQAAVPPVNSARRGPGHAGDTEPAMSRSAVVLLEPESDATPDAGDPSGDTVRSPMSGPGVQARDQPAAEAATQGGKPPLPHRQPQQHLAPGLREEAPAEEPTHEIAATRSPEEARSRFAQYQRGRTAGRTADSDETENSAEQGRNT</sequence>
<comment type="caution">
    <text evidence="9">The sequence shown here is derived from an EMBL/GenBank/DDBJ whole genome shotgun (WGS) entry which is preliminary data.</text>
</comment>
<dbReference type="Pfam" id="PF02518">
    <property type="entry name" value="HATPase_c"/>
    <property type="match status" value="1"/>
</dbReference>
<dbReference type="EMBL" id="PVMZ01000040">
    <property type="protein sequence ID" value="PRX08442.1"/>
    <property type="molecule type" value="Genomic_DNA"/>
</dbReference>
<evidence type="ECO:0000259" key="8">
    <source>
        <dbReference type="SMART" id="SM00387"/>
    </source>
</evidence>
<keyword evidence="7" id="KW-0472">Membrane</keyword>
<feature type="region of interest" description="Disordered" evidence="6">
    <location>
        <begin position="643"/>
        <end position="664"/>
    </location>
</feature>
<name>A0A2T0JLY5_9ACTN</name>
<dbReference type="PANTHER" id="PTHR45436">
    <property type="entry name" value="SENSOR HISTIDINE KINASE YKOH"/>
    <property type="match status" value="1"/>
</dbReference>
<feature type="transmembrane region" description="Helical" evidence="7">
    <location>
        <begin position="295"/>
        <end position="317"/>
    </location>
</feature>
<evidence type="ECO:0000256" key="2">
    <source>
        <dbReference type="ARBA" id="ARBA00012438"/>
    </source>
</evidence>
<dbReference type="SUPFAM" id="SSF55874">
    <property type="entry name" value="ATPase domain of HSP90 chaperone/DNA topoisomerase II/histidine kinase"/>
    <property type="match status" value="1"/>
</dbReference>
<evidence type="ECO:0000256" key="4">
    <source>
        <dbReference type="ARBA" id="ARBA00022679"/>
    </source>
</evidence>
<dbReference type="GO" id="GO:0000160">
    <property type="term" value="P:phosphorelay signal transduction system"/>
    <property type="evidence" value="ECO:0007669"/>
    <property type="project" value="TreeGrafter"/>
</dbReference>
<evidence type="ECO:0000313" key="9">
    <source>
        <dbReference type="EMBL" id="PRX08442.1"/>
    </source>
</evidence>
<evidence type="ECO:0000313" key="10">
    <source>
        <dbReference type="Proteomes" id="UP000239415"/>
    </source>
</evidence>
<gene>
    <name evidence="9" type="ORF">CLV67_14041</name>
</gene>
<evidence type="ECO:0000256" key="6">
    <source>
        <dbReference type="SAM" id="MobiDB-lite"/>
    </source>
</evidence>
<dbReference type="GO" id="GO:0005886">
    <property type="term" value="C:plasma membrane"/>
    <property type="evidence" value="ECO:0007669"/>
    <property type="project" value="TreeGrafter"/>
</dbReference>